<sequence length="45" mass="5320">GMTTNEEFKDAYCVVMDFIDTRPNTRKLFHALLNEMLVVLKEEEK</sequence>
<name>X1T374_9ZZZZ</name>
<feature type="non-terminal residue" evidence="1">
    <location>
        <position position="1"/>
    </location>
</feature>
<accession>X1T374</accession>
<proteinExistence type="predicted"/>
<protein>
    <submittedName>
        <fullName evidence="1">Uncharacterized protein</fullName>
    </submittedName>
</protein>
<gene>
    <name evidence="1" type="ORF">S12H4_17551</name>
</gene>
<comment type="caution">
    <text evidence="1">The sequence shown here is derived from an EMBL/GenBank/DDBJ whole genome shotgun (WGS) entry which is preliminary data.</text>
</comment>
<organism evidence="1">
    <name type="scientific">marine sediment metagenome</name>
    <dbReference type="NCBI Taxonomy" id="412755"/>
    <lineage>
        <taxon>unclassified sequences</taxon>
        <taxon>metagenomes</taxon>
        <taxon>ecological metagenomes</taxon>
    </lineage>
</organism>
<dbReference type="AlphaFoldDB" id="X1T374"/>
<evidence type="ECO:0000313" key="1">
    <source>
        <dbReference type="EMBL" id="GAI85856.1"/>
    </source>
</evidence>
<dbReference type="EMBL" id="BARW01008593">
    <property type="protein sequence ID" value="GAI85856.1"/>
    <property type="molecule type" value="Genomic_DNA"/>
</dbReference>
<reference evidence="1" key="1">
    <citation type="journal article" date="2014" name="Front. Microbiol.">
        <title>High frequency of phylogenetically diverse reductive dehalogenase-homologous genes in deep subseafloor sedimentary metagenomes.</title>
        <authorList>
            <person name="Kawai M."/>
            <person name="Futagami T."/>
            <person name="Toyoda A."/>
            <person name="Takaki Y."/>
            <person name="Nishi S."/>
            <person name="Hori S."/>
            <person name="Arai W."/>
            <person name="Tsubouchi T."/>
            <person name="Morono Y."/>
            <person name="Uchiyama I."/>
            <person name="Ito T."/>
            <person name="Fujiyama A."/>
            <person name="Inagaki F."/>
            <person name="Takami H."/>
        </authorList>
    </citation>
    <scope>NUCLEOTIDE SEQUENCE</scope>
    <source>
        <strain evidence="1">Expedition CK06-06</strain>
    </source>
</reference>